<reference evidence="10 11" key="1">
    <citation type="submission" date="2018-08" db="EMBL/GenBank/DDBJ databases">
        <title>Microbacterium lemovicicum sp. nov., a bacterium isolated from a natural uranium-rich soil.</title>
        <authorList>
            <person name="ORTET P."/>
        </authorList>
    </citation>
    <scope>NUCLEOTIDE SEQUENCE [LARGE SCALE GENOMIC DNA]</scope>
    <source>
        <strain evidence="10 11">Viu22</strain>
    </source>
</reference>
<dbReference type="GO" id="GO:0030295">
    <property type="term" value="F:protein kinase activator activity"/>
    <property type="evidence" value="ECO:0007669"/>
    <property type="project" value="TreeGrafter"/>
</dbReference>
<dbReference type="PRINTS" id="PR00344">
    <property type="entry name" value="BCTRLSENSOR"/>
</dbReference>
<keyword evidence="4" id="KW-0597">Phosphoprotein</keyword>
<dbReference type="PANTHER" id="PTHR42878:SF15">
    <property type="entry name" value="BACTERIOPHYTOCHROME"/>
    <property type="match status" value="1"/>
</dbReference>
<dbReference type="OrthoDB" id="9808408at2"/>
<dbReference type="GO" id="GO:0000156">
    <property type="term" value="F:phosphorelay response regulator activity"/>
    <property type="evidence" value="ECO:0007669"/>
    <property type="project" value="TreeGrafter"/>
</dbReference>
<evidence type="ECO:0000256" key="5">
    <source>
        <dbReference type="ARBA" id="ARBA00022679"/>
    </source>
</evidence>
<dbReference type="SUPFAM" id="SSF55781">
    <property type="entry name" value="GAF domain-like"/>
    <property type="match status" value="1"/>
</dbReference>
<dbReference type="EC" id="2.7.13.3" evidence="3"/>
<dbReference type="GO" id="GO:0005886">
    <property type="term" value="C:plasma membrane"/>
    <property type="evidence" value="ECO:0007669"/>
    <property type="project" value="UniProtKB-SubCell"/>
</dbReference>
<dbReference type="PROSITE" id="PS50109">
    <property type="entry name" value="HIS_KIN"/>
    <property type="match status" value="1"/>
</dbReference>
<dbReference type="Gene3D" id="3.30.565.10">
    <property type="entry name" value="Histidine kinase-like ATPase, C-terminal domain"/>
    <property type="match status" value="1"/>
</dbReference>
<evidence type="ECO:0000256" key="8">
    <source>
        <dbReference type="ARBA" id="ARBA00039401"/>
    </source>
</evidence>
<dbReference type="InterPro" id="IPR029016">
    <property type="entry name" value="GAF-like_dom_sf"/>
</dbReference>
<dbReference type="InterPro" id="IPR036890">
    <property type="entry name" value="HATPase_C_sf"/>
</dbReference>
<dbReference type="InterPro" id="IPR003661">
    <property type="entry name" value="HisK_dim/P_dom"/>
</dbReference>
<evidence type="ECO:0000256" key="6">
    <source>
        <dbReference type="ARBA" id="ARBA00022777"/>
    </source>
</evidence>
<proteinExistence type="predicted"/>
<feature type="domain" description="Histidine kinase" evidence="9">
    <location>
        <begin position="177"/>
        <end position="390"/>
    </location>
</feature>
<dbReference type="AlphaFoldDB" id="A0A3S9W9F1"/>
<keyword evidence="7" id="KW-0902">Two-component regulatory system</keyword>
<dbReference type="InterPro" id="IPR003594">
    <property type="entry name" value="HATPase_dom"/>
</dbReference>
<evidence type="ECO:0000256" key="4">
    <source>
        <dbReference type="ARBA" id="ARBA00022553"/>
    </source>
</evidence>
<dbReference type="InterPro" id="IPR005467">
    <property type="entry name" value="His_kinase_dom"/>
</dbReference>
<dbReference type="SUPFAM" id="SSF47384">
    <property type="entry name" value="Homodimeric domain of signal transducing histidine kinase"/>
    <property type="match status" value="1"/>
</dbReference>
<sequence length="408" mass="43226">MATAQDATRRHAIAAYRVIGEPPEPDLEGLVQLAAAICGVSSAVINIIDDRHQHQIAAVGIEPSTCSREDSMCAVVFRQPGHVIVPDARVDARFASNPFVTGDIARIRFYASSPLVTPSGIPIGTLCVFDEEVRELSARDSAALVILARQVVDVLELRRMTRALRASNDQLQNFASQVSHDLRNPLTAVLGFIELAAGSPELADAPRAVYALGRAESAAARMETMIGELLDFARIGADPRRTLVDLEAVLRTVVEDLDATLRTTPTRLTIDAAVQVRADETLLVVLLQNLVFNAIKFSAAGGRAPVVHVSAVDISGGWRITVDDNGPGVAVAERESVFELFERGGATEVDGAGIGLSTCRRIVEAHGGLIGIDDSPFGGASIWVVLPDPAWASSPSAAPTPDDLPVSA</sequence>
<dbReference type="GO" id="GO:0007234">
    <property type="term" value="P:osmosensory signaling via phosphorelay pathway"/>
    <property type="evidence" value="ECO:0007669"/>
    <property type="project" value="TreeGrafter"/>
</dbReference>
<dbReference type="RefSeq" id="WP_127095389.1">
    <property type="nucleotide sequence ID" value="NZ_CP031423.1"/>
</dbReference>
<dbReference type="SUPFAM" id="SSF55874">
    <property type="entry name" value="ATPase domain of HSP90 chaperone/DNA topoisomerase II/histidine kinase"/>
    <property type="match status" value="1"/>
</dbReference>
<dbReference type="KEGG" id="mlv:CVS47_01328"/>
<organism evidence="10 11">
    <name type="scientific">Microbacterium lemovicicum</name>
    <dbReference type="NCBI Taxonomy" id="1072463"/>
    <lineage>
        <taxon>Bacteria</taxon>
        <taxon>Bacillati</taxon>
        <taxon>Actinomycetota</taxon>
        <taxon>Actinomycetes</taxon>
        <taxon>Micrococcales</taxon>
        <taxon>Microbacteriaceae</taxon>
        <taxon>Microbacterium</taxon>
    </lineage>
</organism>
<dbReference type="EMBL" id="CP031423">
    <property type="protein sequence ID" value="AZS36720.1"/>
    <property type="molecule type" value="Genomic_DNA"/>
</dbReference>
<evidence type="ECO:0000256" key="7">
    <source>
        <dbReference type="ARBA" id="ARBA00023012"/>
    </source>
</evidence>
<evidence type="ECO:0000313" key="10">
    <source>
        <dbReference type="EMBL" id="AZS36720.1"/>
    </source>
</evidence>
<dbReference type="SMART" id="SM00387">
    <property type="entry name" value="HATPase_c"/>
    <property type="match status" value="1"/>
</dbReference>
<evidence type="ECO:0000256" key="1">
    <source>
        <dbReference type="ARBA" id="ARBA00000085"/>
    </source>
</evidence>
<dbReference type="Gene3D" id="3.30.450.40">
    <property type="match status" value="1"/>
</dbReference>
<dbReference type="SMART" id="SM00388">
    <property type="entry name" value="HisKA"/>
    <property type="match status" value="1"/>
</dbReference>
<dbReference type="Pfam" id="PF00512">
    <property type="entry name" value="HisKA"/>
    <property type="match status" value="1"/>
</dbReference>
<comment type="subcellular location">
    <subcellularLocation>
        <location evidence="2">Cell membrane</location>
    </subcellularLocation>
</comment>
<evidence type="ECO:0000259" key="9">
    <source>
        <dbReference type="PROSITE" id="PS50109"/>
    </source>
</evidence>
<accession>A0A3S9W9F1</accession>
<evidence type="ECO:0000256" key="3">
    <source>
        <dbReference type="ARBA" id="ARBA00012438"/>
    </source>
</evidence>
<dbReference type="PANTHER" id="PTHR42878">
    <property type="entry name" value="TWO-COMPONENT HISTIDINE KINASE"/>
    <property type="match status" value="1"/>
</dbReference>
<evidence type="ECO:0000313" key="11">
    <source>
        <dbReference type="Proteomes" id="UP000276888"/>
    </source>
</evidence>
<dbReference type="CDD" id="cd00082">
    <property type="entry name" value="HisKA"/>
    <property type="match status" value="1"/>
</dbReference>
<gene>
    <name evidence="10" type="primary">cph1_2</name>
    <name evidence="10" type="ORF">CVS47_01328</name>
</gene>
<dbReference type="Gene3D" id="1.10.287.130">
    <property type="match status" value="1"/>
</dbReference>
<comment type="catalytic activity">
    <reaction evidence="1">
        <text>ATP + protein L-histidine = ADP + protein N-phospho-L-histidine.</text>
        <dbReference type="EC" id="2.7.13.3"/>
    </reaction>
</comment>
<dbReference type="Pfam" id="PF02518">
    <property type="entry name" value="HATPase_c"/>
    <property type="match status" value="1"/>
</dbReference>
<name>A0A3S9W9F1_9MICO</name>
<dbReference type="GO" id="GO:0000155">
    <property type="term" value="F:phosphorelay sensor kinase activity"/>
    <property type="evidence" value="ECO:0007669"/>
    <property type="project" value="InterPro"/>
</dbReference>
<keyword evidence="5 10" id="KW-0808">Transferase</keyword>
<dbReference type="InterPro" id="IPR004358">
    <property type="entry name" value="Sig_transdc_His_kin-like_C"/>
</dbReference>
<keyword evidence="6" id="KW-0418">Kinase</keyword>
<dbReference type="InterPro" id="IPR050351">
    <property type="entry name" value="BphY/WalK/GraS-like"/>
</dbReference>
<evidence type="ECO:0000256" key="2">
    <source>
        <dbReference type="ARBA" id="ARBA00004236"/>
    </source>
</evidence>
<dbReference type="InterPro" id="IPR036097">
    <property type="entry name" value="HisK_dim/P_sf"/>
</dbReference>
<protein>
    <recommendedName>
        <fullName evidence="8">Sensor-like histidine kinase SenX3</fullName>
        <ecNumber evidence="3">2.7.13.3</ecNumber>
    </recommendedName>
</protein>
<dbReference type="Proteomes" id="UP000276888">
    <property type="component" value="Chromosome"/>
</dbReference>
<keyword evidence="11" id="KW-1185">Reference proteome</keyword>